<dbReference type="GO" id="GO:1990404">
    <property type="term" value="F:NAD+-protein mono-ADP-ribosyltransferase activity"/>
    <property type="evidence" value="ECO:0007669"/>
    <property type="project" value="TreeGrafter"/>
</dbReference>
<evidence type="ECO:0000256" key="5">
    <source>
        <dbReference type="ARBA" id="ARBA00023242"/>
    </source>
</evidence>
<comment type="caution">
    <text evidence="7">The sequence shown here is derived from an EMBL/GenBank/DDBJ whole genome shotgun (WGS) entry which is preliminary data.</text>
</comment>
<dbReference type="GO" id="GO:0003714">
    <property type="term" value="F:transcription corepressor activity"/>
    <property type="evidence" value="ECO:0007669"/>
    <property type="project" value="TreeGrafter"/>
</dbReference>
<dbReference type="EMBL" id="CACRXK020005513">
    <property type="protein sequence ID" value="CAB4006456.1"/>
    <property type="molecule type" value="Genomic_DNA"/>
</dbReference>
<keyword evidence="5" id="KW-0539">Nucleus</keyword>
<dbReference type="GO" id="GO:0003950">
    <property type="term" value="F:NAD+ poly-ADP-ribosyltransferase activity"/>
    <property type="evidence" value="ECO:0007669"/>
    <property type="project" value="UniProtKB-UniRule"/>
</dbReference>
<dbReference type="PANTHER" id="PTHR14453:SF67">
    <property type="entry name" value="POLY [ADP-RIBOSE] POLYMERASE"/>
    <property type="match status" value="1"/>
</dbReference>
<feature type="compositionally biased region" description="Polar residues" evidence="6">
    <location>
        <begin position="726"/>
        <end position="747"/>
    </location>
</feature>
<dbReference type="PANTHER" id="PTHR14453">
    <property type="entry name" value="PARP/ZINC FINGER CCCH TYPE DOMAIN CONTAINING PROTEIN"/>
    <property type="match status" value="1"/>
</dbReference>
<dbReference type="PROSITE" id="PS51059">
    <property type="entry name" value="PARP_CATALYTIC"/>
    <property type="match status" value="1"/>
</dbReference>
<feature type="region of interest" description="Disordered" evidence="6">
    <location>
        <begin position="1"/>
        <end position="56"/>
    </location>
</feature>
<dbReference type="GO" id="GO:0070212">
    <property type="term" value="P:protein poly-ADP-ribosylation"/>
    <property type="evidence" value="ECO:0007669"/>
    <property type="project" value="TreeGrafter"/>
</dbReference>
<protein>
    <submittedName>
        <fullName evidence="7">Poly [ADP-ribose] polymerase 15</fullName>
    </submittedName>
</protein>
<dbReference type="Proteomes" id="UP001152795">
    <property type="component" value="Unassembled WGS sequence"/>
</dbReference>
<reference evidence="7" key="1">
    <citation type="submission" date="2020-04" db="EMBL/GenBank/DDBJ databases">
        <authorList>
            <person name="Alioto T."/>
            <person name="Alioto T."/>
            <person name="Gomez Garrido J."/>
        </authorList>
    </citation>
    <scope>NUCLEOTIDE SEQUENCE</scope>
    <source>
        <strain evidence="7">A484AB</strain>
    </source>
</reference>
<gene>
    <name evidence="7" type="ORF">PACLA_8A048317</name>
</gene>
<comment type="subcellular location">
    <subcellularLocation>
        <location evidence="1">Nucleus</location>
    </subcellularLocation>
</comment>
<dbReference type="Pfam" id="PF01661">
    <property type="entry name" value="Macro"/>
    <property type="match status" value="1"/>
</dbReference>
<keyword evidence="3" id="KW-0808">Transferase</keyword>
<name>A0A7D9EBI2_PARCT</name>
<dbReference type="InterPro" id="IPR002589">
    <property type="entry name" value="Macro_dom"/>
</dbReference>
<keyword evidence="4" id="KW-0520">NAD</keyword>
<dbReference type="Gene3D" id="3.90.228.10">
    <property type="match status" value="1"/>
</dbReference>
<feature type="compositionally biased region" description="Polar residues" evidence="6">
    <location>
        <begin position="9"/>
        <end position="26"/>
    </location>
</feature>
<dbReference type="GO" id="GO:0005634">
    <property type="term" value="C:nucleus"/>
    <property type="evidence" value="ECO:0007669"/>
    <property type="project" value="UniProtKB-SubCell"/>
</dbReference>
<dbReference type="OrthoDB" id="406099at2759"/>
<sequence length="850" mass="96875">MKRMRTVADSDSATSESDVENSYNTDNEVETDSVSESNFDNVDDTSSESKRERNAANLRTWSKTEDLETINFLQDMKYFAQLRKDFPDVTIDVFAENLVNNVRIQEQRCQDKEFDEVIEKYRKDLSKLQKHSVAMGLGETNIWDIIVRKEAQNYIQDILVRDKIEAKVTPSEDGSKFVQIVAFNAMDIDRAKGVVAQTFIHETVLIPHDINLSTKAGELRELEQFCSQIQRGKPIKVQVIVEGSRRLVELVGVADIMNETKSAVENVLQDKRIKVEHFQMTVSDNIWDFLHHQFGSMIKPIEKQLDNCYVIINLAEKPKVLLLEGTTDGLRKCKETLQQLIQTIVQKDEIITSPDVQSLFASEVGKYQLKLIEKDLDVLIKKSQFMDLLFPSENATVSQSQMHRNGGVKITMRNGRIENEKADILVNSAIQNLKINTACLGALKKRGGREFIEKCEQHTNIPQGDIVCTSGGNLACQYVIHAVCKNWNNDEPAKSEDFLRHLMKKILEKCIELGASSVAMPMVGAGKHGYSNDLVSEIICDEVAQMFTEKGSEFSLNNIRVIIFEENEIQGTKSFSIDSPNKIILHFIGLQQHVDQSFAKVKIFVDTLNQNKKKKQEKEMHRSSSSVSINLPSFWEQQLKEKIVLVELEESSDEYKEILNHFHENWNYKKNIMKPSVKKIQRIQNPDLYYGYCVKKKSMEGRENEMRLFHGTSTENIPQINCQNFSRSHTGATGQTKRSNPSASQKHGQGVYFAKETSYASRFCKDDDNEKADVSSKDLQMYVVKVLVGEFTIGTREMKTPPLKNDPANPGLPFDSLVDNLSNPTIFVIFNDNQCYPEYLITFTRLSTVV</sequence>
<evidence type="ECO:0000256" key="4">
    <source>
        <dbReference type="ARBA" id="ARBA00023027"/>
    </source>
</evidence>
<dbReference type="Pfam" id="PF00644">
    <property type="entry name" value="PARP"/>
    <property type="match status" value="1"/>
</dbReference>
<proteinExistence type="predicted"/>
<dbReference type="CDD" id="cd01439">
    <property type="entry name" value="TCCD_inducible_PARP_like"/>
    <property type="match status" value="1"/>
</dbReference>
<evidence type="ECO:0000256" key="1">
    <source>
        <dbReference type="ARBA" id="ARBA00004123"/>
    </source>
</evidence>
<dbReference type="SUPFAM" id="SSF52949">
    <property type="entry name" value="Macro domain-like"/>
    <property type="match status" value="1"/>
</dbReference>
<dbReference type="SMART" id="SM00506">
    <property type="entry name" value="A1pp"/>
    <property type="match status" value="1"/>
</dbReference>
<dbReference type="SUPFAM" id="SSF56399">
    <property type="entry name" value="ADP-ribosylation"/>
    <property type="match status" value="1"/>
</dbReference>
<accession>A0A7D9EBI2</accession>
<evidence type="ECO:0000256" key="6">
    <source>
        <dbReference type="SAM" id="MobiDB-lite"/>
    </source>
</evidence>
<dbReference type="InterPro" id="IPR043472">
    <property type="entry name" value="Macro_dom-like"/>
</dbReference>
<evidence type="ECO:0000313" key="7">
    <source>
        <dbReference type="EMBL" id="CAB4006456.1"/>
    </source>
</evidence>
<dbReference type="InterPro" id="IPR012317">
    <property type="entry name" value="Poly(ADP-ribose)pol_cat_dom"/>
</dbReference>
<dbReference type="GO" id="GO:0005737">
    <property type="term" value="C:cytoplasm"/>
    <property type="evidence" value="ECO:0007669"/>
    <property type="project" value="TreeGrafter"/>
</dbReference>
<keyword evidence="8" id="KW-1185">Reference proteome</keyword>
<keyword evidence="2" id="KW-0328">Glycosyltransferase</keyword>
<evidence type="ECO:0000256" key="3">
    <source>
        <dbReference type="ARBA" id="ARBA00022679"/>
    </source>
</evidence>
<dbReference type="Gene3D" id="3.40.220.10">
    <property type="entry name" value="Leucine Aminopeptidase, subunit E, domain 1"/>
    <property type="match status" value="1"/>
</dbReference>
<evidence type="ECO:0000313" key="8">
    <source>
        <dbReference type="Proteomes" id="UP001152795"/>
    </source>
</evidence>
<dbReference type="AlphaFoldDB" id="A0A7D9EBI2"/>
<organism evidence="7 8">
    <name type="scientific">Paramuricea clavata</name>
    <name type="common">Red gorgonian</name>
    <name type="synonym">Violescent sea-whip</name>
    <dbReference type="NCBI Taxonomy" id="317549"/>
    <lineage>
        <taxon>Eukaryota</taxon>
        <taxon>Metazoa</taxon>
        <taxon>Cnidaria</taxon>
        <taxon>Anthozoa</taxon>
        <taxon>Octocorallia</taxon>
        <taxon>Malacalcyonacea</taxon>
        <taxon>Plexauridae</taxon>
        <taxon>Paramuricea</taxon>
    </lineage>
</organism>
<evidence type="ECO:0000256" key="2">
    <source>
        <dbReference type="ARBA" id="ARBA00022676"/>
    </source>
</evidence>
<feature type="region of interest" description="Disordered" evidence="6">
    <location>
        <begin position="726"/>
        <end position="748"/>
    </location>
</feature>
<dbReference type="PROSITE" id="PS51154">
    <property type="entry name" value="MACRO"/>
    <property type="match status" value="1"/>
</dbReference>
<dbReference type="GO" id="GO:0010629">
    <property type="term" value="P:negative regulation of gene expression"/>
    <property type="evidence" value="ECO:0007669"/>
    <property type="project" value="TreeGrafter"/>
</dbReference>
<dbReference type="InterPro" id="IPR052056">
    <property type="entry name" value="Mono-ARTD/PARP"/>
</dbReference>